<name>A0ABW7ZC96_9ACTN</name>
<dbReference type="Pfam" id="PF00496">
    <property type="entry name" value="SBP_bac_5"/>
    <property type="match status" value="1"/>
</dbReference>
<organism evidence="4 5">
    <name type="scientific">Nonomuraea typhae</name>
    <dbReference type="NCBI Taxonomy" id="2603600"/>
    <lineage>
        <taxon>Bacteria</taxon>
        <taxon>Bacillati</taxon>
        <taxon>Actinomycetota</taxon>
        <taxon>Actinomycetes</taxon>
        <taxon>Streptosporangiales</taxon>
        <taxon>Streptosporangiaceae</taxon>
        <taxon>Nonomuraea</taxon>
    </lineage>
</organism>
<dbReference type="SUPFAM" id="SSF53850">
    <property type="entry name" value="Periplasmic binding protein-like II"/>
    <property type="match status" value="1"/>
</dbReference>
<keyword evidence="5" id="KW-1185">Reference proteome</keyword>
<evidence type="ECO:0000313" key="5">
    <source>
        <dbReference type="Proteomes" id="UP001612741"/>
    </source>
</evidence>
<sequence>MRTPLTVAIAAALVTGCGAASSPAAPRSTEYLKDGTFVYALPDDPGILDPYRNIMPIGEMGTLTYDSLVNITPEGKIVSGLAETWESDATTSAFTLKQGITCSDGSPLTASTVARAFTFLKDPKNQSVLYGLLVPTTPFTVKADDAKRTVTVTMKTPTALVLETLGRAPVVCDKGLDDPKLLATGSVGSGPYMLTELVRGDHYTFTRRPGYTWGPDGAGTDAPGMPAKIVVKIVPNPTTRANLLLSGQIHMGEVSTADRPRLVSRNLERYDIPAVLGELWFNQRDGRPGSDPLVRRALTAALDLDELVSVTTAGTGKRATSMIANSAQPCAADTVTGQLPATDPAQAAALLDQAGWAKGADGTRAKNGKKLHVDLHYSPAEGPGTVAATELVAKRWQAIGTGVKLTADDVSAASRVMFETGDFDIYWAGFAFGLPVHIAPWVAGPVPPKGQNIAGIDNPAYVELSAQAAAATGAAGCALWNQAEQALFKSADVVPIARAERAFFFHKSRAQTDGWLQQPIPTSIRMLK</sequence>
<dbReference type="PANTHER" id="PTHR30290">
    <property type="entry name" value="PERIPLASMIC BINDING COMPONENT OF ABC TRANSPORTER"/>
    <property type="match status" value="1"/>
</dbReference>
<feature type="chain" id="PRO_5045970374" evidence="2">
    <location>
        <begin position="20"/>
        <end position="528"/>
    </location>
</feature>
<dbReference type="EMBL" id="JBITGY010000017">
    <property type="protein sequence ID" value="MFI6505068.1"/>
    <property type="molecule type" value="Genomic_DNA"/>
</dbReference>
<dbReference type="RefSeq" id="WP_397091078.1">
    <property type="nucleotide sequence ID" value="NZ_JBITGY010000017.1"/>
</dbReference>
<evidence type="ECO:0000256" key="1">
    <source>
        <dbReference type="ARBA" id="ARBA00022729"/>
    </source>
</evidence>
<comment type="caution">
    <text evidence="4">The sequence shown here is derived from an EMBL/GenBank/DDBJ whole genome shotgun (WGS) entry which is preliminary data.</text>
</comment>
<proteinExistence type="predicted"/>
<dbReference type="InterPro" id="IPR039424">
    <property type="entry name" value="SBP_5"/>
</dbReference>
<dbReference type="Gene3D" id="3.10.105.10">
    <property type="entry name" value="Dipeptide-binding Protein, Domain 3"/>
    <property type="match status" value="1"/>
</dbReference>
<evidence type="ECO:0000256" key="2">
    <source>
        <dbReference type="SAM" id="SignalP"/>
    </source>
</evidence>
<gene>
    <name evidence="4" type="ORF">ACIBG2_47345</name>
</gene>
<dbReference type="PANTHER" id="PTHR30290:SF38">
    <property type="entry name" value="D,D-DIPEPTIDE-BINDING PERIPLASMIC PROTEIN DDPA-RELATED"/>
    <property type="match status" value="1"/>
</dbReference>
<accession>A0ABW7ZC96</accession>
<dbReference type="InterPro" id="IPR000914">
    <property type="entry name" value="SBP_5_dom"/>
</dbReference>
<evidence type="ECO:0000313" key="4">
    <source>
        <dbReference type="EMBL" id="MFI6505068.1"/>
    </source>
</evidence>
<keyword evidence="1 2" id="KW-0732">Signal</keyword>
<dbReference type="PIRSF" id="PIRSF002741">
    <property type="entry name" value="MppA"/>
    <property type="match status" value="1"/>
</dbReference>
<dbReference type="CDD" id="cd00995">
    <property type="entry name" value="PBP2_NikA_DppA_OppA_like"/>
    <property type="match status" value="1"/>
</dbReference>
<dbReference type="InterPro" id="IPR030678">
    <property type="entry name" value="Peptide/Ni-bd"/>
</dbReference>
<dbReference type="Proteomes" id="UP001612741">
    <property type="component" value="Unassembled WGS sequence"/>
</dbReference>
<protein>
    <submittedName>
        <fullName evidence="4">ABC transporter substrate-binding protein</fullName>
    </submittedName>
</protein>
<evidence type="ECO:0000259" key="3">
    <source>
        <dbReference type="Pfam" id="PF00496"/>
    </source>
</evidence>
<dbReference type="PROSITE" id="PS51257">
    <property type="entry name" value="PROKAR_LIPOPROTEIN"/>
    <property type="match status" value="1"/>
</dbReference>
<dbReference type="Gene3D" id="3.40.190.10">
    <property type="entry name" value="Periplasmic binding protein-like II"/>
    <property type="match status" value="1"/>
</dbReference>
<feature type="domain" description="Solute-binding protein family 5" evidence="3">
    <location>
        <begin position="76"/>
        <end position="433"/>
    </location>
</feature>
<feature type="signal peptide" evidence="2">
    <location>
        <begin position="1"/>
        <end position="19"/>
    </location>
</feature>
<reference evidence="4 5" key="1">
    <citation type="submission" date="2024-10" db="EMBL/GenBank/DDBJ databases">
        <title>The Natural Products Discovery Center: Release of the First 8490 Sequenced Strains for Exploring Actinobacteria Biosynthetic Diversity.</title>
        <authorList>
            <person name="Kalkreuter E."/>
            <person name="Kautsar S.A."/>
            <person name="Yang D."/>
            <person name="Bader C.D."/>
            <person name="Teijaro C.N."/>
            <person name="Fluegel L."/>
            <person name="Davis C.M."/>
            <person name="Simpson J.R."/>
            <person name="Lauterbach L."/>
            <person name="Steele A.D."/>
            <person name="Gui C."/>
            <person name="Meng S."/>
            <person name="Li G."/>
            <person name="Viehrig K."/>
            <person name="Ye F."/>
            <person name="Su P."/>
            <person name="Kiefer A.F."/>
            <person name="Nichols A."/>
            <person name="Cepeda A.J."/>
            <person name="Yan W."/>
            <person name="Fan B."/>
            <person name="Jiang Y."/>
            <person name="Adhikari A."/>
            <person name="Zheng C.-J."/>
            <person name="Schuster L."/>
            <person name="Cowan T.M."/>
            <person name="Smanski M.J."/>
            <person name="Chevrette M.G."/>
            <person name="De Carvalho L.P.S."/>
            <person name="Shen B."/>
        </authorList>
    </citation>
    <scope>NUCLEOTIDE SEQUENCE [LARGE SCALE GENOMIC DNA]</scope>
    <source>
        <strain evidence="4 5">NPDC050545</strain>
    </source>
</reference>